<dbReference type="SMART" id="SM00382">
    <property type="entry name" value="AAA"/>
    <property type="match status" value="2"/>
</dbReference>
<evidence type="ECO:0000256" key="4">
    <source>
        <dbReference type="ARBA" id="ARBA00022741"/>
    </source>
</evidence>
<dbReference type="GO" id="GO:0140359">
    <property type="term" value="F:ABC-type transporter activity"/>
    <property type="evidence" value="ECO:0007669"/>
    <property type="project" value="InterPro"/>
</dbReference>
<keyword evidence="4" id="KW-0547">Nucleotide-binding</keyword>
<dbReference type="Proteomes" id="UP001151516">
    <property type="component" value="Unassembled WGS sequence"/>
</dbReference>
<sequence length="1432" mass="159806">MALTSLLAQAAEGTKLIATSMTSSFLSQLVLDVATKENTFTAHRFSDPVSQCFAAMLVVVAAATGTGWEHVLGVLGALSLPALAMHSSAYTAFQCLNALGIYRALNSTSDAWTTAACIFMHLYLVLANLDNRSQQLLDSIVQKVTYRQERRLVALCRLRELTLADIWVLPERFSLRSAYSEFTYNKEEPLFLIRAILRMTWRPMIPIYIAESLLNTVSVLTTTLNSAVLHCLDSPATSTWYKGYVTMLLLVLVKALEMQNDQVSKYSTAETNRVSGAVKLELLRLPLTKSGRRPRGSSYRNSHYVRMIIGDLQNLQGIFTSLVGTIATVWVVFSRVGWLAFLPMAISTAFSMVESALIRFGGHRYTWEEDDDDYTYDAKVDEVCLGIKTIKLFGWERMYLDPKLQQDNTVKKKLPWYAPVMRATWYIFDSLQMLTSQLSSFLTIYLHLQTASGAANPVTNAELFELSSHGDSMQSSITGMFYQIQRLRTLFKYNRTLENALRGDYISALPQEDVDSSSKVSIRMDACSFRWRKKRLTLTDVSLSVGAGELVAVTGKTASGKSSLLLAMCSEMEMTQGSGQVRGTVSYLEQTPWIMSSTLRDNILFGREFDEDHYWRVLYACAFMDDLEVWPNRDLTVIGERGINLSGGQRARLALARAVYSRADIYVFDDPLSAVDAVVKRHILDNVILSTGLLGDKVRVLATHAEGILPFCNQVITVDSGNVSVAVKTPREYTKSAVPDSPSCDSDKSSVTAVNDDDEPSLTPSAPSDDSDSDDDSDKSSNSDGGGKLVRKFSNRENAAYILRMCGLPVLASMLFSGMFSPVSSYILDGLQLDALRANSQSGVANTGAVLSYLKMHFLSRVIGTAVGRAESYIRRTIDERYLNDEIKISFVDSLIHAPLSFFDSTNRHQISTAYNDGADVVSGGVPRFLMNEFSTALETGLSIYRVACTAPQLLIISPLIAWAVVKRDRFVDPTTRSLQKISRDSRVRRNRASDLIVGAERMIRLYGVEAHFTELHIDSIDEEARLSQPTGALSALSSHMHRFIYDFGDLLMTFSMLLQSQTTIYRVTSGDLITCKRLMNTLISNIGNVVNLPSRVLQFSDNIDIYRQYTDIPPEAPYVIEDCRPEPEWPRNGAIQMRNYTMRYAEGLKPALNNINLDIRPGEKIGIVGRTGAGKSTLAKALFRLANGPGSNGSIVIDGQNIEEIGVGDLRPRLGIIPQESTMFTGTVRQNLDPLLEFTVEDMWASLIKCDIAKIVAPKRKTPDSPAEDSDDDDDDDDEQLEIKERWDRSGWLMRLVLMALDEMPATNDDDYCPATGLNRYIYNEDYRFSNGQQQLFSLCRLLMRRRQIVVLDEATADVDLETDRSIQELIRKEFRDCTVLTIAHRLDTVKNSDRIIVMDKGEIAEIGTPEELMKKDGLFALLVKTNDFGA</sequence>
<evidence type="ECO:0000256" key="7">
    <source>
        <dbReference type="ARBA" id="ARBA00023136"/>
    </source>
</evidence>
<dbReference type="Pfam" id="PF00005">
    <property type="entry name" value="ABC_tran"/>
    <property type="match status" value="2"/>
</dbReference>
<dbReference type="Pfam" id="PF00664">
    <property type="entry name" value="ABC_membrane"/>
    <property type="match status" value="1"/>
</dbReference>
<dbReference type="InterPro" id="IPR017871">
    <property type="entry name" value="ABC_transporter-like_CS"/>
</dbReference>
<feature type="region of interest" description="Disordered" evidence="8">
    <location>
        <begin position="1260"/>
        <end position="1280"/>
    </location>
</feature>
<dbReference type="SUPFAM" id="SSF90123">
    <property type="entry name" value="ABC transporter transmembrane region"/>
    <property type="match status" value="2"/>
</dbReference>
<dbReference type="InterPro" id="IPR003439">
    <property type="entry name" value="ABC_transporter-like_ATP-bd"/>
</dbReference>
<accession>A0A9W8L2Y7</accession>
<dbReference type="CDD" id="cd03244">
    <property type="entry name" value="ABCC_MRP_domain2"/>
    <property type="match status" value="1"/>
</dbReference>
<dbReference type="OrthoDB" id="6500128at2759"/>
<evidence type="ECO:0000256" key="3">
    <source>
        <dbReference type="ARBA" id="ARBA00022692"/>
    </source>
</evidence>
<keyword evidence="3" id="KW-0812">Transmembrane</keyword>
<organism evidence="10 11">
    <name type="scientific">Coemansia spiralis</name>
    <dbReference type="NCBI Taxonomy" id="417178"/>
    <lineage>
        <taxon>Eukaryota</taxon>
        <taxon>Fungi</taxon>
        <taxon>Fungi incertae sedis</taxon>
        <taxon>Zoopagomycota</taxon>
        <taxon>Kickxellomycotina</taxon>
        <taxon>Kickxellomycetes</taxon>
        <taxon>Kickxellales</taxon>
        <taxon>Kickxellaceae</taxon>
        <taxon>Coemansia</taxon>
    </lineage>
</organism>
<gene>
    <name evidence="10" type="primary">ABCC3</name>
    <name evidence="10" type="ORF">IWW39_004882</name>
</gene>
<keyword evidence="5" id="KW-0067">ATP-binding</keyword>
<feature type="region of interest" description="Disordered" evidence="8">
    <location>
        <begin position="732"/>
        <end position="790"/>
    </location>
</feature>
<dbReference type="PROSITE" id="PS50893">
    <property type="entry name" value="ABC_TRANSPORTER_2"/>
    <property type="match status" value="2"/>
</dbReference>
<evidence type="ECO:0000313" key="11">
    <source>
        <dbReference type="Proteomes" id="UP001151516"/>
    </source>
</evidence>
<name>A0A9W8L2Y7_9FUNG</name>
<evidence type="ECO:0000259" key="9">
    <source>
        <dbReference type="PROSITE" id="PS50893"/>
    </source>
</evidence>
<keyword evidence="6" id="KW-1133">Transmembrane helix</keyword>
<dbReference type="InterPro" id="IPR036640">
    <property type="entry name" value="ABC1_TM_sf"/>
</dbReference>
<keyword evidence="2" id="KW-0813">Transport</keyword>
<dbReference type="GO" id="GO:0005524">
    <property type="term" value="F:ATP binding"/>
    <property type="evidence" value="ECO:0007669"/>
    <property type="project" value="UniProtKB-KW"/>
</dbReference>
<dbReference type="EMBL" id="JANBTX010000207">
    <property type="protein sequence ID" value="KAJ2684487.1"/>
    <property type="molecule type" value="Genomic_DNA"/>
</dbReference>
<evidence type="ECO:0000256" key="5">
    <source>
        <dbReference type="ARBA" id="ARBA00022840"/>
    </source>
</evidence>
<proteinExistence type="predicted"/>
<dbReference type="GO" id="GO:0016887">
    <property type="term" value="F:ATP hydrolysis activity"/>
    <property type="evidence" value="ECO:0007669"/>
    <property type="project" value="InterPro"/>
</dbReference>
<feature type="domain" description="ABC transporter" evidence="9">
    <location>
        <begin position="522"/>
        <end position="745"/>
    </location>
</feature>
<dbReference type="CDD" id="cd03250">
    <property type="entry name" value="ABCC_MRP_domain1"/>
    <property type="match status" value="1"/>
</dbReference>
<dbReference type="Gene3D" id="1.20.1560.10">
    <property type="entry name" value="ABC transporter type 1, transmembrane domain"/>
    <property type="match status" value="2"/>
</dbReference>
<dbReference type="InterPro" id="IPR003593">
    <property type="entry name" value="AAA+_ATPase"/>
</dbReference>
<keyword evidence="11" id="KW-1185">Reference proteome</keyword>
<evidence type="ECO:0000256" key="8">
    <source>
        <dbReference type="SAM" id="MobiDB-lite"/>
    </source>
</evidence>
<dbReference type="FunFam" id="3.40.50.300:FF:000997">
    <property type="entry name" value="Multidrug resistance-associated protein 1"/>
    <property type="match status" value="1"/>
</dbReference>
<keyword evidence="7" id="KW-0472">Membrane</keyword>
<dbReference type="InterPro" id="IPR027417">
    <property type="entry name" value="P-loop_NTPase"/>
</dbReference>
<dbReference type="SUPFAM" id="SSF52540">
    <property type="entry name" value="P-loop containing nucleoside triphosphate hydrolases"/>
    <property type="match status" value="2"/>
</dbReference>
<protein>
    <submittedName>
        <fullName evidence="10">Canalicular multispecific organic anion transporter 2</fullName>
    </submittedName>
</protein>
<evidence type="ECO:0000313" key="10">
    <source>
        <dbReference type="EMBL" id="KAJ2684487.1"/>
    </source>
</evidence>
<dbReference type="Gene3D" id="3.40.50.300">
    <property type="entry name" value="P-loop containing nucleotide triphosphate hydrolases"/>
    <property type="match status" value="2"/>
</dbReference>
<feature type="domain" description="ABC transporter" evidence="9">
    <location>
        <begin position="1136"/>
        <end position="1427"/>
    </location>
</feature>
<reference evidence="10" key="1">
    <citation type="submission" date="2022-07" db="EMBL/GenBank/DDBJ databases">
        <title>Phylogenomic reconstructions and comparative analyses of Kickxellomycotina fungi.</title>
        <authorList>
            <person name="Reynolds N.K."/>
            <person name="Stajich J.E."/>
            <person name="Barry K."/>
            <person name="Grigoriev I.V."/>
            <person name="Crous P."/>
            <person name="Smith M.E."/>
        </authorList>
    </citation>
    <scope>NUCLEOTIDE SEQUENCE</scope>
    <source>
        <strain evidence="10">CBS 109367</strain>
    </source>
</reference>
<dbReference type="InterPro" id="IPR050173">
    <property type="entry name" value="ABC_transporter_C-like"/>
</dbReference>
<evidence type="ECO:0000256" key="6">
    <source>
        <dbReference type="ARBA" id="ARBA00022989"/>
    </source>
</evidence>
<comment type="caution">
    <text evidence="10">The sequence shown here is derived from an EMBL/GenBank/DDBJ whole genome shotgun (WGS) entry which is preliminary data.</text>
</comment>
<evidence type="ECO:0000256" key="1">
    <source>
        <dbReference type="ARBA" id="ARBA00004141"/>
    </source>
</evidence>
<comment type="subcellular location">
    <subcellularLocation>
        <location evidence="1">Membrane</location>
        <topology evidence="1">Multi-pass membrane protein</topology>
    </subcellularLocation>
</comment>
<dbReference type="PANTHER" id="PTHR24223:SF415">
    <property type="entry name" value="FI20190P1"/>
    <property type="match status" value="1"/>
</dbReference>
<feature type="compositionally biased region" description="Acidic residues" evidence="8">
    <location>
        <begin position="1267"/>
        <end position="1280"/>
    </location>
</feature>
<dbReference type="InterPro" id="IPR011527">
    <property type="entry name" value="ABC1_TM_dom"/>
</dbReference>
<dbReference type="PANTHER" id="PTHR24223">
    <property type="entry name" value="ATP-BINDING CASSETTE SUB-FAMILY C"/>
    <property type="match status" value="1"/>
</dbReference>
<evidence type="ECO:0000256" key="2">
    <source>
        <dbReference type="ARBA" id="ARBA00022448"/>
    </source>
</evidence>
<dbReference type="PROSITE" id="PS00211">
    <property type="entry name" value="ABC_TRANSPORTER_1"/>
    <property type="match status" value="1"/>
</dbReference>
<dbReference type="GO" id="GO:0016020">
    <property type="term" value="C:membrane"/>
    <property type="evidence" value="ECO:0007669"/>
    <property type="project" value="UniProtKB-SubCell"/>
</dbReference>